<dbReference type="InterPro" id="IPR023267">
    <property type="entry name" value="RCMT"/>
</dbReference>
<keyword evidence="8 14" id="KW-0808">Transferase</keyword>
<feature type="binding site" evidence="14">
    <location>
        <begin position="280"/>
        <end position="286"/>
    </location>
    <ligand>
        <name>S-adenosyl-L-methionine</name>
        <dbReference type="ChEBI" id="CHEBI:59789"/>
    </ligand>
</feature>
<evidence type="ECO:0000256" key="5">
    <source>
        <dbReference type="ARBA" id="ARBA00022490"/>
    </source>
</evidence>
<feature type="binding site" evidence="14">
    <location>
        <position position="331"/>
    </location>
    <ligand>
        <name>S-adenosyl-L-methionine</name>
        <dbReference type="ChEBI" id="CHEBI:59789"/>
    </ligand>
</feature>
<geneLocation type="organellar chromatophore" evidence="16"/>
<keyword evidence="6" id="KW-0698">rRNA processing</keyword>
<proteinExistence type="inferred from homology"/>
<dbReference type="InterPro" id="IPR029063">
    <property type="entry name" value="SAM-dependent_MTases_sf"/>
</dbReference>
<dbReference type="GO" id="GO:0005737">
    <property type="term" value="C:cytoplasm"/>
    <property type="evidence" value="ECO:0007669"/>
    <property type="project" value="UniProtKB-SubCell"/>
</dbReference>
<dbReference type="InterPro" id="IPR004573">
    <property type="entry name" value="rRNA_ssu_MeTfrase_B"/>
</dbReference>
<keyword evidence="10 14" id="KW-0694">RNA-binding</keyword>
<dbReference type="Pfam" id="PF01189">
    <property type="entry name" value="Methyltr_RsmB-F"/>
    <property type="match status" value="1"/>
</dbReference>
<dbReference type="InterPro" id="IPR006027">
    <property type="entry name" value="NusB_RsmB_TIM44"/>
</dbReference>
<evidence type="ECO:0000256" key="14">
    <source>
        <dbReference type="PROSITE-ProRule" id="PRU01023"/>
    </source>
</evidence>
<dbReference type="Pfam" id="PF22458">
    <property type="entry name" value="RsmF-B_ferredox"/>
    <property type="match status" value="1"/>
</dbReference>
<dbReference type="GO" id="GO:0008649">
    <property type="term" value="F:rRNA methyltransferase activity"/>
    <property type="evidence" value="ECO:0007669"/>
    <property type="project" value="InterPro"/>
</dbReference>
<protein>
    <recommendedName>
        <fullName evidence="4">16S rRNA (cytosine(967)-C(5))-methyltransferase</fullName>
        <ecNumber evidence="4">2.1.1.176</ecNumber>
    </recommendedName>
    <alternativeName>
        <fullName evidence="11">16S rRNA m5C967 methyltransferase</fullName>
    </alternativeName>
    <alternativeName>
        <fullName evidence="12">rRNA (cytosine-C(5)-)-methyltransferase RsmB</fullName>
    </alternativeName>
</protein>
<dbReference type="GO" id="GO:0006355">
    <property type="term" value="P:regulation of DNA-templated transcription"/>
    <property type="evidence" value="ECO:0007669"/>
    <property type="project" value="InterPro"/>
</dbReference>
<name>B1X3K7_PAUCH</name>
<dbReference type="GeneID" id="6481314"/>
<dbReference type="PROSITE" id="PS51686">
    <property type="entry name" value="SAM_MT_RSMB_NOP"/>
    <property type="match status" value="1"/>
</dbReference>
<keyword evidence="9 14" id="KW-0949">S-adenosyl-L-methionine</keyword>
<evidence type="ECO:0000256" key="7">
    <source>
        <dbReference type="ARBA" id="ARBA00022603"/>
    </source>
</evidence>
<dbReference type="InterPro" id="IPR018314">
    <property type="entry name" value="RsmB/NOL1/NOP2-like_CS"/>
</dbReference>
<evidence type="ECO:0000256" key="8">
    <source>
        <dbReference type="ARBA" id="ARBA00022679"/>
    </source>
</evidence>
<dbReference type="InterPro" id="IPR049560">
    <property type="entry name" value="MeTrfase_RsmB-F_NOP2_cat"/>
</dbReference>
<keyword evidence="5" id="KW-0963">Cytoplasm</keyword>
<evidence type="ECO:0000256" key="13">
    <source>
        <dbReference type="ARBA" id="ARBA00047283"/>
    </source>
</evidence>
<comment type="subcellular location">
    <subcellularLocation>
        <location evidence="2">Cytoplasm</location>
    </subcellularLocation>
</comment>
<dbReference type="Pfam" id="PF01029">
    <property type="entry name" value="NusB"/>
    <property type="match status" value="1"/>
</dbReference>
<dbReference type="EMBL" id="CP000815">
    <property type="protein sequence ID" value="ACB42526.1"/>
    <property type="molecule type" value="Genomic_DNA"/>
</dbReference>
<evidence type="ECO:0000256" key="2">
    <source>
        <dbReference type="ARBA" id="ARBA00004496"/>
    </source>
</evidence>
<evidence type="ECO:0000313" key="16">
    <source>
        <dbReference type="EMBL" id="ACB42526.1"/>
    </source>
</evidence>
<feature type="binding site" evidence="14">
    <location>
        <position position="304"/>
    </location>
    <ligand>
        <name>S-adenosyl-L-methionine</name>
        <dbReference type="ChEBI" id="CHEBI:59789"/>
    </ligand>
</feature>
<dbReference type="SUPFAM" id="SSF48013">
    <property type="entry name" value="NusB-like"/>
    <property type="match status" value="1"/>
</dbReference>
<reference evidence="16" key="2">
    <citation type="journal article" date="2008" name="Curr. Biol.">
        <title>Chromatophore genome sequence of Paulinella sheds light on acquisition of photosynthesis by eukaryotes.</title>
        <authorList>
            <person name="Nowack E.C.M."/>
            <person name="Melkonian M."/>
            <person name="Gloeckner G."/>
        </authorList>
    </citation>
    <scope>NUCLEOTIDE SEQUENCE [LARGE SCALE GENOMIC DNA]</scope>
</reference>
<dbReference type="EC" id="2.1.1.176" evidence="4"/>
<evidence type="ECO:0000256" key="1">
    <source>
        <dbReference type="ARBA" id="ARBA00002724"/>
    </source>
</evidence>
<evidence type="ECO:0000256" key="9">
    <source>
        <dbReference type="ARBA" id="ARBA00022691"/>
    </source>
</evidence>
<dbReference type="PANTHER" id="PTHR22807">
    <property type="entry name" value="NOP2 YEAST -RELATED NOL1/NOP2/FMU SUN DOMAIN-CONTAINING"/>
    <property type="match status" value="1"/>
</dbReference>
<dbReference type="RefSeq" id="YP_002048736.1">
    <property type="nucleotide sequence ID" value="NC_011087.1"/>
</dbReference>
<sequence length="451" mass="49431">MKSTQSVHSRITYLDSPSAGLDSRMVAWQILQSVAAGAYASVALEKALQRHPLPPVDRGLATEIAYGSIRRRLTLDTYLSHLGKVLANKQPPLLRWLLHVGLYQLLFVERVPSAAAINTTVELAKKSSLATLAPVVNGILRTAHRFQQSGKAFVTLSNSSNNLEAIHSLPNWLTNNLLSWRGQMGLEAFAVTSNDSPPIDLRINPLNTSRAQVLHALIKLGIKAQPLPGLSQGIAILGRLGNLQILPGFKLGHWCIQDRAAQWISPLLDPHPGHRVLDVCSAPGGKSTHIAELMGDVGEIWALDSSKVRLQKVVLNAKRLGLQTIHTLVADGITISDLKPEWKGTFDRILIDAPCSGLGTLVRHSDARWRITFNDIKELERIQERLLKGIIPLLKPGGKLVYATCTINPNENETQITKLLNSSSNYSCIFQQTRWPSSAYGNGFFAAVLET</sequence>
<dbReference type="PANTHER" id="PTHR22807:SF53">
    <property type="entry name" value="RIBOSOMAL RNA SMALL SUBUNIT METHYLTRANSFERASE B-RELATED"/>
    <property type="match status" value="1"/>
</dbReference>
<evidence type="ECO:0000256" key="10">
    <source>
        <dbReference type="ARBA" id="ARBA00022884"/>
    </source>
</evidence>
<comment type="catalytic activity">
    <reaction evidence="13">
        <text>cytidine(967) in 16S rRNA + S-adenosyl-L-methionine = 5-methylcytidine(967) in 16S rRNA + S-adenosyl-L-homocysteine + H(+)</text>
        <dbReference type="Rhea" id="RHEA:42748"/>
        <dbReference type="Rhea" id="RHEA-COMP:10219"/>
        <dbReference type="Rhea" id="RHEA-COMP:10220"/>
        <dbReference type="ChEBI" id="CHEBI:15378"/>
        <dbReference type="ChEBI" id="CHEBI:57856"/>
        <dbReference type="ChEBI" id="CHEBI:59789"/>
        <dbReference type="ChEBI" id="CHEBI:74483"/>
        <dbReference type="ChEBI" id="CHEBI:82748"/>
        <dbReference type="EC" id="2.1.1.176"/>
    </reaction>
</comment>
<reference evidence="16" key="1">
    <citation type="submission" date="2007-08" db="EMBL/GenBank/DDBJ databases">
        <authorList>
            <person name="Gloeckner G."/>
            <person name="Nowack E."/>
            <person name="Melkonian M."/>
        </authorList>
    </citation>
    <scope>NUCLEOTIDE SEQUENCE</scope>
</reference>
<comment type="function">
    <text evidence="1">Specifically methylates the cytosine at position 967 (m5C967) of 16S rRNA.</text>
</comment>
<dbReference type="NCBIfam" id="NF011494">
    <property type="entry name" value="PRK14902.1"/>
    <property type="match status" value="1"/>
</dbReference>
<dbReference type="NCBIfam" id="NF011493">
    <property type="entry name" value="PRK14901.1"/>
    <property type="match status" value="1"/>
</dbReference>
<dbReference type="PROSITE" id="PS01153">
    <property type="entry name" value="NOL1_NOP2_SUN"/>
    <property type="match status" value="1"/>
</dbReference>
<evidence type="ECO:0000256" key="4">
    <source>
        <dbReference type="ARBA" id="ARBA00012140"/>
    </source>
</evidence>
<accession>B1X3K7</accession>
<dbReference type="InterPro" id="IPR054728">
    <property type="entry name" value="RsmB-like_ferredoxin"/>
</dbReference>
<feature type="active site" description="Nucleophile" evidence="14">
    <location>
        <position position="405"/>
    </location>
</feature>
<dbReference type="SUPFAM" id="SSF53335">
    <property type="entry name" value="S-adenosyl-L-methionine-dependent methyltransferases"/>
    <property type="match status" value="1"/>
</dbReference>
<keyword evidence="7 14" id="KW-0489">Methyltransferase</keyword>
<comment type="similarity">
    <text evidence="3 14">Belongs to the class I-like SAM-binding methyltransferase superfamily. RsmB/NOP family.</text>
</comment>
<dbReference type="Gene3D" id="3.40.50.150">
    <property type="entry name" value="Vaccinia Virus protein VP39"/>
    <property type="match status" value="1"/>
</dbReference>
<dbReference type="PRINTS" id="PR02008">
    <property type="entry name" value="RCMTFAMILY"/>
</dbReference>
<organism evidence="16">
    <name type="scientific">Paulinella chromatophora</name>
    <dbReference type="NCBI Taxonomy" id="39717"/>
    <lineage>
        <taxon>Eukaryota</taxon>
        <taxon>Sar</taxon>
        <taxon>Rhizaria</taxon>
        <taxon>Cercozoa</taxon>
        <taxon>Imbricatea</taxon>
        <taxon>Silicofilosea</taxon>
        <taxon>Euglyphida</taxon>
        <taxon>Paulinellidae</taxon>
        <taxon>Paulinella</taxon>
    </lineage>
</organism>
<dbReference type="InterPro" id="IPR001678">
    <property type="entry name" value="MeTrfase_RsmB-F_NOP2_dom"/>
</dbReference>
<evidence type="ECO:0000256" key="3">
    <source>
        <dbReference type="ARBA" id="ARBA00007494"/>
    </source>
</evidence>
<evidence type="ECO:0000256" key="12">
    <source>
        <dbReference type="ARBA" id="ARBA00031088"/>
    </source>
</evidence>
<dbReference type="GO" id="GO:0003723">
    <property type="term" value="F:RNA binding"/>
    <property type="evidence" value="ECO:0007669"/>
    <property type="project" value="UniProtKB-UniRule"/>
</dbReference>
<feature type="binding site" evidence="14">
    <location>
        <position position="352"/>
    </location>
    <ligand>
        <name>S-adenosyl-L-methionine</name>
        <dbReference type="ChEBI" id="CHEBI:59789"/>
    </ligand>
</feature>
<evidence type="ECO:0000259" key="15">
    <source>
        <dbReference type="PROSITE" id="PS51686"/>
    </source>
</evidence>
<gene>
    <name evidence="16" type="primary">fmu</name>
    <name evidence="16" type="ordered locus">PCC_0069</name>
</gene>
<keyword evidence="16" id="KW-0934">Plastid</keyword>
<dbReference type="CDD" id="cd02440">
    <property type="entry name" value="AdoMet_MTases"/>
    <property type="match status" value="1"/>
</dbReference>
<dbReference type="AlphaFoldDB" id="B1X3K7"/>
<feature type="domain" description="SAM-dependent MTase RsmB/NOP-type" evidence="15">
    <location>
        <begin position="189"/>
        <end position="451"/>
    </location>
</feature>
<evidence type="ECO:0000256" key="6">
    <source>
        <dbReference type="ARBA" id="ARBA00022552"/>
    </source>
</evidence>
<dbReference type="Gene3D" id="1.10.940.10">
    <property type="entry name" value="NusB-like"/>
    <property type="match status" value="1"/>
</dbReference>
<dbReference type="NCBIfam" id="TIGR00563">
    <property type="entry name" value="rsmB"/>
    <property type="match status" value="1"/>
</dbReference>
<evidence type="ECO:0000256" key="11">
    <source>
        <dbReference type="ARBA" id="ARBA00030399"/>
    </source>
</evidence>
<dbReference type="InterPro" id="IPR035926">
    <property type="entry name" value="NusB-like_sf"/>
</dbReference>